<dbReference type="InterPro" id="IPR006626">
    <property type="entry name" value="PbH1"/>
</dbReference>
<keyword evidence="3" id="KW-0134">Cell wall</keyword>
<keyword evidence="7" id="KW-0961">Cell wall biogenesis/degradation</keyword>
<dbReference type="GO" id="GO:0004650">
    <property type="term" value="F:polygalacturonase activity"/>
    <property type="evidence" value="ECO:0007669"/>
    <property type="project" value="InterPro"/>
</dbReference>
<dbReference type="PANTHER" id="PTHR31375">
    <property type="match status" value="1"/>
</dbReference>
<name>A0A9Q0FA27_9ROSI</name>
<evidence type="ECO:0000256" key="1">
    <source>
        <dbReference type="ARBA" id="ARBA00004191"/>
    </source>
</evidence>
<proteinExistence type="inferred from homology"/>
<keyword evidence="5 8" id="KW-0378">Hydrolase</keyword>
<evidence type="ECO:0000256" key="6">
    <source>
        <dbReference type="ARBA" id="ARBA00023295"/>
    </source>
</evidence>
<keyword evidence="6 8" id="KW-0326">Glycosidase</keyword>
<dbReference type="InterPro" id="IPR012334">
    <property type="entry name" value="Pectin_lyas_fold"/>
</dbReference>
<evidence type="ECO:0000256" key="8">
    <source>
        <dbReference type="RuleBase" id="RU361169"/>
    </source>
</evidence>
<evidence type="ECO:0000313" key="9">
    <source>
        <dbReference type="EMBL" id="KAJ4826567.1"/>
    </source>
</evidence>
<dbReference type="Pfam" id="PF00295">
    <property type="entry name" value="Glyco_hydro_28"/>
    <property type="match status" value="3"/>
</dbReference>
<dbReference type="InterPro" id="IPR000743">
    <property type="entry name" value="Glyco_hydro_28"/>
</dbReference>
<reference evidence="9" key="1">
    <citation type="submission" date="2022-02" db="EMBL/GenBank/DDBJ databases">
        <authorList>
            <person name="Henning P.M."/>
            <person name="McCubbin A.G."/>
            <person name="Shore J.S."/>
        </authorList>
    </citation>
    <scope>NUCLEOTIDE SEQUENCE</scope>
    <source>
        <strain evidence="9">F60SS</strain>
        <tissue evidence="9">Leaves</tissue>
    </source>
</reference>
<accession>A0A9Q0FA27</accession>
<gene>
    <name evidence="9" type="ORF">Tsubulata_008516</name>
</gene>
<comment type="subcellular location">
    <subcellularLocation>
        <location evidence="1">Secreted</location>
        <location evidence="1">Cell wall</location>
    </subcellularLocation>
</comment>
<dbReference type="AlphaFoldDB" id="A0A9Q0FA27"/>
<keyword evidence="10" id="KW-1185">Reference proteome</keyword>
<dbReference type="Gene3D" id="2.160.20.10">
    <property type="entry name" value="Single-stranded right-handed beta-helix, Pectin lyase-like"/>
    <property type="match status" value="4"/>
</dbReference>
<dbReference type="GO" id="GO:0071555">
    <property type="term" value="P:cell wall organization"/>
    <property type="evidence" value="ECO:0007669"/>
    <property type="project" value="UniProtKB-KW"/>
</dbReference>
<dbReference type="GO" id="GO:0005975">
    <property type="term" value="P:carbohydrate metabolic process"/>
    <property type="evidence" value="ECO:0007669"/>
    <property type="project" value="InterPro"/>
</dbReference>
<comment type="caution">
    <text evidence="9">The sequence shown here is derived from an EMBL/GenBank/DDBJ whole genome shotgun (WGS) entry which is preliminary data.</text>
</comment>
<sequence length="817" mass="87248">MDHGAKGDGKTDDTQAFIKAWAAVCGASGSKSILQIPNRTFLLKPLELEGPCKATSVHIQVSGKIIAPSTISGWGSCKSDYWLCFRGINGLSLDGSGSIDGQGSAWWGQEACNRPRALQFNKCNALTISGLSLINSPKAHLGLSDCTEVSISNIKITAPVESPNTDGIGITRSTKVNIFDSFIGSGDNSGEEDSVEEVLVQHCNFTKTDNGARIKTVPGGIGTVRRITYDNIRFDGTKRPIIIDQHYCNGDYCKEKGKAVAISDIAFTNMQGTFTGEEAIKLDCDSSTSCNNVKMERIKLTPLEPAKKLPIVHCSNAKGITTSVTPPVPCLKVLGKLVAPETMEAWKTCPLNTWLTFTEVANLQALRFLQCDNLSLRGLTHINSATGHIMIDKCNQVSITNLNIIAPGDSPNTDGIDIGGSSHVEIHDSFIGTGRGGAFDTVEEVHVWNCSFKETQNGARIKTWQGGSGYARKISFDQITLISAQNPIIIDQYYCNGQHNCTNAASAVAVSEVSYNGFQGTSADIQAITFNCAAQGCSDISMNQIDISTTVPGKKPFALCQHAFLAIFLIFCIATSKFAIGNGQNNFNVMEYGAIGNGKTDDSQVSGKITAPATIGEWGTCDGSLLFFSNIGGLTVDGSGSIDGQGLSWWHQEQCKRPRVAGISLINSPKGHLALNGCNGATISNVKITAPEDSPNTDGIDVSASTQVDIHDSTIGTGDTPNADNVEEVHVQFCNFTATQNGARIKTVPVKDTPGRSHTTKSPSLELEILSLSTNITATGNVVERSKQLHWIATRKVATISKSKESTLHLRSLDSKL</sequence>
<evidence type="ECO:0000256" key="5">
    <source>
        <dbReference type="ARBA" id="ARBA00022801"/>
    </source>
</evidence>
<evidence type="ECO:0000256" key="7">
    <source>
        <dbReference type="ARBA" id="ARBA00023316"/>
    </source>
</evidence>
<reference evidence="9" key="2">
    <citation type="journal article" date="2023" name="Plants (Basel)">
        <title>Annotation of the Turnera subulata (Passifloraceae) Draft Genome Reveals the S-Locus Evolved after the Divergence of Turneroideae from Passifloroideae in a Stepwise Manner.</title>
        <authorList>
            <person name="Henning P.M."/>
            <person name="Roalson E.H."/>
            <person name="Mir W."/>
            <person name="McCubbin A.G."/>
            <person name="Shore J.S."/>
        </authorList>
    </citation>
    <scope>NUCLEOTIDE SEQUENCE</scope>
    <source>
        <strain evidence="9">F60SS</strain>
    </source>
</reference>
<dbReference type="EMBL" id="JAKUCV010006623">
    <property type="protein sequence ID" value="KAJ4826567.1"/>
    <property type="molecule type" value="Genomic_DNA"/>
</dbReference>
<dbReference type="SUPFAM" id="SSF51126">
    <property type="entry name" value="Pectin lyase-like"/>
    <property type="match status" value="3"/>
</dbReference>
<evidence type="ECO:0000313" key="10">
    <source>
        <dbReference type="Proteomes" id="UP001141552"/>
    </source>
</evidence>
<feature type="non-terminal residue" evidence="9">
    <location>
        <position position="817"/>
    </location>
</feature>
<evidence type="ECO:0000256" key="3">
    <source>
        <dbReference type="ARBA" id="ARBA00022512"/>
    </source>
</evidence>
<comment type="similarity">
    <text evidence="2 8">Belongs to the glycosyl hydrolase 28 family.</text>
</comment>
<dbReference type="SMART" id="SM00710">
    <property type="entry name" value="PbH1"/>
    <property type="match status" value="7"/>
</dbReference>
<dbReference type="OrthoDB" id="187139at2759"/>
<evidence type="ECO:0000256" key="4">
    <source>
        <dbReference type="ARBA" id="ARBA00022525"/>
    </source>
</evidence>
<evidence type="ECO:0008006" key="11">
    <source>
        <dbReference type="Google" id="ProtNLM"/>
    </source>
</evidence>
<protein>
    <recommendedName>
        <fullName evidence="11">Pectate lyase superfamily protein domain-containing protein</fullName>
    </recommendedName>
</protein>
<dbReference type="Proteomes" id="UP001141552">
    <property type="component" value="Unassembled WGS sequence"/>
</dbReference>
<dbReference type="InterPro" id="IPR011050">
    <property type="entry name" value="Pectin_lyase_fold/virulence"/>
</dbReference>
<keyword evidence="4" id="KW-0964">Secreted</keyword>
<organism evidence="9 10">
    <name type="scientific">Turnera subulata</name>
    <dbReference type="NCBI Taxonomy" id="218843"/>
    <lineage>
        <taxon>Eukaryota</taxon>
        <taxon>Viridiplantae</taxon>
        <taxon>Streptophyta</taxon>
        <taxon>Embryophyta</taxon>
        <taxon>Tracheophyta</taxon>
        <taxon>Spermatophyta</taxon>
        <taxon>Magnoliopsida</taxon>
        <taxon>eudicotyledons</taxon>
        <taxon>Gunneridae</taxon>
        <taxon>Pentapetalae</taxon>
        <taxon>rosids</taxon>
        <taxon>fabids</taxon>
        <taxon>Malpighiales</taxon>
        <taxon>Passifloraceae</taxon>
        <taxon>Turnera</taxon>
    </lineage>
</organism>
<evidence type="ECO:0000256" key="2">
    <source>
        <dbReference type="ARBA" id="ARBA00008834"/>
    </source>
</evidence>